<dbReference type="PROSITE" id="PS51257">
    <property type="entry name" value="PROKAR_LIPOPROTEIN"/>
    <property type="match status" value="1"/>
</dbReference>
<dbReference type="AlphaFoldDB" id="A0A4Y8AV79"/>
<sequence>MKNFTLLFFGIFMILMSCDTKREENLMLKKSDQFYVDYFKSELLKKGVKNTAYFKVVLEEADYEGLNHSEIMSNIEKAIPLIKQNYEMDKQQRLTKLNVFIATIKKHNLDEKEPFYKILVSDISDDEKLDFYYKEERNFFDALGKSKELGDVELSNQVHTKYSYLNLLARDTNNNIVNFDAVPLEQRTVLTYSIEKYDVLYKKAMELQNKKLHGSTSALYINDIKVE</sequence>
<proteinExistence type="predicted"/>
<reference evidence="1 2" key="1">
    <citation type="journal article" date="2011" name="J. Microbiol.">
        <title>Gramella jeungdoensis sp. nov., isolated from a solar saltern in Korea.</title>
        <authorList>
            <person name="Joung Y."/>
            <person name="Kim H."/>
            <person name="Jang T."/>
            <person name="Ahn T.S."/>
            <person name="Joh K."/>
        </authorList>
    </citation>
    <scope>NUCLEOTIDE SEQUENCE [LARGE SCALE GENOMIC DNA]</scope>
    <source>
        <strain evidence="1 2">KCTC 23123</strain>
    </source>
</reference>
<keyword evidence="2" id="KW-1185">Reference proteome</keyword>
<protein>
    <submittedName>
        <fullName evidence="1">Uncharacterized protein</fullName>
    </submittedName>
</protein>
<organism evidence="1 2">
    <name type="scientific">Gramella jeungdoensis</name>
    <dbReference type="NCBI Taxonomy" id="708091"/>
    <lineage>
        <taxon>Bacteria</taxon>
        <taxon>Pseudomonadati</taxon>
        <taxon>Bacteroidota</taxon>
        <taxon>Flavobacteriia</taxon>
        <taxon>Flavobacteriales</taxon>
        <taxon>Flavobacteriaceae</taxon>
        <taxon>Christiangramia</taxon>
    </lineage>
</organism>
<dbReference type="EMBL" id="SNQI01000001">
    <property type="protein sequence ID" value="TEW76427.1"/>
    <property type="molecule type" value="Genomic_DNA"/>
</dbReference>
<dbReference type="RefSeq" id="WP_134246441.1">
    <property type="nucleotide sequence ID" value="NZ_SNQI01000001.1"/>
</dbReference>
<name>A0A4Y8AV79_9FLAO</name>
<comment type="caution">
    <text evidence="1">The sequence shown here is derived from an EMBL/GenBank/DDBJ whole genome shotgun (WGS) entry which is preliminary data.</text>
</comment>
<dbReference type="Proteomes" id="UP000298517">
    <property type="component" value="Unassembled WGS sequence"/>
</dbReference>
<accession>A0A4Y8AV79</accession>
<gene>
    <name evidence="1" type="ORF">E2488_00830</name>
</gene>
<evidence type="ECO:0000313" key="1">
    <source>
        <dbReference type="EMBL" id="TEW76427.1"/>
    </source>
</evidence>
<evidence type="ECO:0000313" key="2">
    <source>
        <dbReference type="Proteomes" id="UP000298517"/>
    </source>
</evidence>